<dbReference type="Pfam" id="PF03466">
    <property type="entry name" value="LysR_substrate"/>
    <property type="match status" value="1"/>
</dbReference>
<keyword evidence="4" id="KW-0804">Transcription</keyword>
<dbReference type="GO" id="GO:0003677">
    <property type="term" value="F:DNA binding"/>
    <property type="evidence" value="ECO:0007669"/>
    <property type="project" value="UniProtKB-KW"/>
</dbReference>
<dbReference type="PRINTS" id="PR00039">
    <property type="entry name" value="HTHLYSR"/>
</dbReference>
<keyword evidence="7" id="KW-1185">Reference proteome</keyword>
<dbReference type="InterPro" id="IPR036388">
    <property type="entry name" value="WH-like_DNA-bd_sf"/>
</dbReference>
<name>A0A5B9E823_9BACT</name>
<feature type="domain" description="HTH lysR-type" evidence="5">
    <location>
        <begin position="10"/>
        <end position="67"/>
    </location>
</feature>
<dbReference type="Gene3D" id="3.40.190.10">
    <property type="entry name" value="Periplasmic binding protein-like II"/>
    <property type="match status" value="2"/>
</dbReference>
<evidence type="ECO:0000256" key="1">
    <source>
        <dbReference type="ARBA" id="ARBA00009437"/>
    </source>
</evidence>
<dbReference type="KEGG" id="talb:FTW19_10560"/>
<dbReference type="Proteomes" id="UP000321820">
    <property type="component" value="Chromosome"/>
</dbReference>
<dbReference type="InterPro" id="IPR036390">
    <property type="entry name" value="WH_DNA-bd_sf"/>
</dbReference>
<dbReference type="OrthoDB" id="9785745at2"/>
<evidence type="ECO:0000313" key="7">
    <source>
        <dbReference type="Proteomes" id="UP000321820"/>
    </source>
</evidence>
<dbReference type="SUPFAM" id="SSF46785">
    <property type="entry name" value="Winged helix' DNA-binding domain"/>
    <property type="match status" value="1"/>
</dbReference>
<dbReference type="PROSITE" id="PS50931">
    <property type="entry name" value="HTH_LYSR"/>
    <property type="match status" value="1"/>
</dbReference>
<dbReference type="PANTHER" id="PTHR30346">
    <property type="entry name" value="TRANSCRIPTIONAL DUAL REGULATOR HCAR-RELATED"/>
    <property type="match status" value="1"/>
</dbReference>
<gene>
    <name evidence="6" type="ORF">FTW19_10560</name>
</gene>
<dbReference type="EMBL" id="CP042806">
    <property type="protein sequence ID" value="QEE28403.1"/>
    <property type="molecule type" value="Genomic_DNA"/>
</dbReference>
<organism evidence="6 7">
    <name type="scientific">Terriglobus albidus</name>
    <dbReference type="NCBI Taxonomy" id="1592106"/>
    <lineage>
        <taxon>Bacteria</taxon>
        <taxon>Pseudomonadati</taxon>
        <taxon>Acidobacteriota</taxon>
        <taxon>Terriglobia</taxon>
        <taxon>Terriglobales</taxon>
        <taxon>Acidobacteriaceae</taxon>
        <taxon>Terriglobus</taxon>
    </lineage>
</organism>
<proteinExistence type="inferred from homology"/>
<reference evidence="6 7" key="1">
    <citation type="submission" date="2019-08" db="EMBL/GenBank/DDBJ databases">
        <title>Complete genome sequence of Terriglobus albidus strain ORNL.</title>
        <authorList>
            <person name="Podar M."/>
        </authorList>
    </citation>
    <scope>NUCLEOTIDE SEQUENCE [LARGE SCALE GENOMIC DNA]</scope>
    <source>
        <strain evidence="6 7">ORNL</strain>
    </source>
</reference>
<keyword evidence="3" id="KW-0238">DNA-binding</keyword>
<evidence type="ECO:0000313" key="6">
    <source>
        <dbReference type="EMBL" id="QEE28403.1"/>
    </source>
</evidence>
<dbReference type="InterPro" id="IPR000847">
    <property type="entry name" value="LysR_HTH_N"/>
</dbReference>
<dbReference type="GO" id="GO:0003700">
    <property type="term" value="F:DNA-binding transcription factor activity"/>
    <property type="evidence" value="ECO:0007669"/>
    <property type="project" value="InterPro"/>
</dbReference>
<dbReference type="Gene3D" id="1.10.10.10">
    <property type="entry name" value="Winged helix-like DNA-binding domain superfamily/Winged helix DNA-binding domain"/>
    <property type="match status" value="1"/>
</dbReference>
<protein>
    <submittedName>
        <fullName evidence="6">LysR family transcriptional regulator</fullName>
    </submittedName>
</protein>
<comment type="similarity">
    <text evidence="1">Belongs to the LysR transcriptional regulatory family.</text>
</comment>
<dbReference type="InterPro" id="IPR005119">
    <property type="entry name" value="LysR_subst-bd"/>
</dbReference>
<dbReference type="SUPFAM" id="SSF53850">
    <property type="entry name" value="Periplasmic binding protein-like II"/>
    <property type="match status" value="1"/>
</dbReference>
<sequence length="322" mass="35939">MRMRRVRMDFRISQFRSFLVLAETLNYAKAARLLYMSQPTLTAQIKSLEDSFEVRLFERSRQGVSITAAGRELLGVARGILEQVEQAGNRMKQAEASQPVRICCSQAGQFEVLPKLLRTMAEQHPEIQMEFKAMVPGERLQALQSRRVDLLMMTLPVYAEDVQFEYLCSESMVAVLPDREPYSSMTEISVAEFVREPLLTVSAKECLRCTPLALAALAQHGVAPVRLVEGPIDHNARLAIVAGGRVAALAGKASSQLHFPGVIRLPFRESVQGSQMGMAWRNEEVSEGLHLVMEELRRLTGGQREPVVSVRNSEVFPARISA</sequence>
<dbReference type="GO" id="GO:0032993">
    <property type="term" value="C:protein-DNA complex"/>
    <property type="evidence" value="ECO:0007669"/>
    <property type="project" value="TreeGrafter"/>
</dbReference>
<dbReference type="PANTHER" id="PTHR30346:SF0">
    <property type="entry name" value="HCA OPERON TRANSCRIPTIONAL ACTIVATOR HCAR"/>
    <property type="match status" value="1"/>
</dbReference>
<dbReference type="CDD" id="cd08414">
    <property type="entry name" value="PBP2_LTTR_aromatics_like"/>
    <property type="match status" value="1"/>
</dbReference>
<evidence type="ECO:0000256" key="4">
    <source>
        <dbReference type="ARBA" id="ARBA00023163"/>
    </source>
</evidence>
<evidence type="ECO:0000259" key="5">
    <source>
        <dbReference type="PROSITE" id="PS50931"/>
    </source>
</evidence>
<dbReference type="AlphaFoldDB" id="A0A5B9E823"/>
<evidence type="ECO:0000256" key="3">
    <source>
        <dbReference type="ARBA" id="ARBA00023125"/>
    </source>
</evidence>
<evidence type="ECO:0000256" key="2">
    <source>
        <dbReference type="ARBA" id="ARBA00023015"/>
    </source>
</evidence>
<dbReference type="Pfam" id="PF00126">
    <property type="entry name" value="HTH_1"/>
    <property type="match status" value="1"/>
</dbReference>
<dbReference type="FunFam" id="1.10.10.10:FF:000001">
    <property type="entry name" value="LysR family transcriptional regulator"/>
    <property type="match status" value="1"/>
</dbReference>
<keyword evidence="2" id="KW-0805">Transcription regulation</keyword>
<accession>A0A5B9E823</accession>